<dbReference type="AlphaFoldDB" id="A0A6J7CRX9"/>
<feature type="transmembrane region" description="Helical" evidence="1">
    <location>
        <begin position="21"/>
        <end position="40"/>
    </location>
</feature>
<evidence type="ECO:0000313" key="2">
    <source>
        <dbReference type="EMBL" id="CAB4860540.1"/>
    </source>
</evidence>
<gene>
    <name evidence="2" type="ORF">UFOPK3423_00202</name>
</gene>
<reference evidence="2" key="1">
    <citation type="submission" date="2020-05" db="EMBL/GenBank/DDBJ databases">
        <authorList>
            <person name="Chiriac C."/>
            <person name="Salcher M."/>
            <person name="Ghai R."/>
            <person name="Kavagutti S V."/>
        </authorList>
    </citation>
    <scope>NUCLEOTIDE SEQUENCE</scope>
</reference>
<protein>
    <submittedName>
        <fullName evidence="2">Unannotated protein</fullName>
    </submittedName>
</protein>
<dbReference type="EMBL" id="CAFBLQ010000012">
    <property type="protein sequence ID" value="CAB4860540.1"/>
    <property type="molecule type" value="Genomic_DNA"/>
</dbReference>
<name>A0A6J7CRX9_9ZZZZ</name>
<accession>A0A6J7CRX9</accession>
<organism evidence="2">
    <name type="scientific">freshwater metagenome</name>
    <dbReference type="NCBI Taxonomy" id="449393"/>
    <lineage>
        <taxon>unclassified sequences</taxon>
        <taxon>metagenomes</taxon>
        <taxon>ecological metagenomes</taxon>
    </lineage>
</organism>
<proteinExistence type="predicted"/>
<evidence type="ECO:0000256" key="1">
    <source>
        <dbReference type="SAM" id="Phobius"/>
    </source>
</evidence>
<feature type="transmembrane region" description="Helical" evidence="1">
    <location>
        <begin position="46"/>
        <end position="65"/>
    </location>
</feature>
<keyword evidence="1" id="KW-0472">Membrane</keyword>
<keyword evidence="1" id="KW-0812">Transmembrane</keyword>
<keyword evidence="1" id="KW-1133">Transmembrane helix</keyword>
<sequence>MLSLLTPLASGVLDLQREGNIAPFLVVFVVGFAIGAAGHLTKSADLVIAGILIAGIAAAMPIVLWS</sequence>